<dbReference type="InterPro" id="IPR016181">
    <property type="entry name" value="Acyl_CoA_acyltransferase"/>
</dbReference>
<dbReference type="OrthoDB" id="5422175at2"/>
<evidence type="ECO:0000313" key="1">
    <source>
        <dbReference type="EMBL" id="PRQ02409.1"/>
    </source>
</evidence>
<name>A0A2S9YBD0_9BACT</name>
<dbReference type="AlphaFoldDB" id="A0A2S9YBD0"/>
<proteinExistence type="predicted"/>
<accession>A0A2S9YBD0</accession>
<organism evidence="1 2">
    <name type="scientific">Enhygromyxa salina</name>
    <dbReference type="NCBI Taxonomy" id="215803"/>
    <lineage>
        <taxon>Bacteria</taxon>
        <taxon>Pseudomonadati</taxon>
        <taxon>Myxococcota</taxon>
        <taxon>Polyangia</taxon>
        <taxon>Nannocystales</taxon>
        <taxon>Nannocystaceae</taxon>
        <taxon>Enhygromyxa</taxon>
    </lineage>
</organism>
<dbReference type="RefSeq" id="WP_146155596.1">
    <property type="nucleotide sequence ID" value="NZ_PVNK01000119.1"/>
</dbReference>
<dbReference type="SUPFAM" id="SSF55729">
    <property type="entry name" value="Acyl-CoA N-acyltransferases (Nat)"/>
    <property type="match status" value="1"/>
</dbReference>
<sequence>MSEPKHIEFVHEPSGARYRARPVTLDDGPKIAALFEAVFRRPFDLSEWRWKYVDNPASRVGVSVLVEHEGEVVGHHGAIPAPLNYLGQAHERILVQGGDGMVLREHRKASLLTTAWRLSNELLGDYPEIMVTTGMPNEQMVYPVQHNLVRTFMMEQWYLACGSPDHDRLRATVEAIPEDKRFGLELARDYDPDGDMDELWKSVARTEALSVAKSATYLDWKYRKRPDRDYQIFALRLYDQVVALTVAQALDDRLLLVEFMSLGKNVHFAHELLLRVADLAREQGAAGLKFVGKDQWYFERCFADCARVTDHRHPFFTLAAHERELARIYENPANWTVTLGDNDDI</sequence>
<keyword evidence="2" id="KW-1185">Reference proteome</keyword>
<comment type="caution">
    <text evidence="1">The sequence shown here is derived from an EMBL/GenBank/DDBJ whole genome shotgun (WGS) entry which is preliminary data.</text>
</comment>
<dbReference type="EMBL" id="PVNK01000119">
    <property type="protein sequence ID" value="PRQ02409.1"/>
    <property type="molecule type" value="Genomic_DNA"/>
</dbReference>
<gene>
    <name evidence="1" type="ORF">ENSA5_23360</name>
</gene>
<protein>
    <submittedName>
        <fullName evidence="1">Uncharacterized protein</fullName>
    </submittedName>
</protein>
<dbReference type="Proteomes" id="UP000237968">
    <property type="component" value="Unassembled WGS sequence"/>
</dbReference>
<evidence type="ECO:0000313" key="2">
    <source>
        <dbReference type="Proteomes" id="UP000237968"/>
    </source>
</evidence>
<reference evidence="1 2" key="1">
    <citation type="submission" date="2018-03" db="EMBL/GenBank/DDBJ databases">
        <title>Draft Genome Sequences of the Obligatory Marine Myxobacteria Enhygromyxa salina SWB005.</title>
        <authorList>
            <person name="Poehlein A."/>
            <person name="Moghaddam J.A."/>
            <person name="Harms H."/>
            <person name="Alanjari M."/>
            <person name="Koenig G.M."/>
            <person name="Daniel R."/>
            <person name="Schaeberle T.F."/>
        </authorList>
    </citation>
    <scope>NUCLEOTIDE SEQUENCE [LARGE SCALE GENOMIC DNA]</scope>
    <source>
        <strain evidence="1 2">SWB005</strain>
    </source>
</reference>